<dbReference type="EMBL" id="NIVC01000984">
    <property type="protein sequence ID" value="PAA73953.1"/>
    <property type="molecule type" value="Genomic_DNA"/>
</dbReference>
<organism evidence="1 2">
    <name type="scientific">Macrostomum lignano</name>
    <dbReference type="NCBI Taxonomy" id="282301"/>
    <lineage>
        <taxon>Eukaryota</taxon>
        <taxon>Metazoa</taxon>
        <taxon>Spiralia</taxon>
        <taxon>Lophotrochozoa</taxon>
        <taxon>Platyhelminthes</taxon>
        <taxon>Rhabditophora</taxon>
        <taxon>Macrostomorpha</taxon>
        <taxon>Macrostomida</taxon>
        <taxon>Macrostomidae</taxon>
        <taxon>Macrostomum</taxon>
    </lineage>
</organism>
<feature type="non-terminal residue" evidence="1">
    <location>
        <position position="1"/>
    </location>
</feature>
<dbReference type="STRING" id="282301.A0A267FJR5"/>
<name>A0A267FJR5_9PLAT</name>
<evidence type="ECO:0000313" key="2">
    <source>
        <dbReference type="Proteomes" id="UP000215902"/>
    </source>
</evidence>
<dbReference type="AlphaFoldDB" id="A0A267FJR5"/>
<dbReference type="OrthoDB" id="5813613at2759"/>
<protein>
    <submittedName>
        <fullName evidence="1">Uncharacterized protein</fullName>
    </submittedName>
</protein>
<dbReference type="Proteomes" id="UP000215902">
    <property type="component" value="Unassembled WGS sequence"/>
</dbReference>
<proteinExistence type="predicted"/>
<accession>A0A267FJR5</accession>
<evidence type="ECO:0000313" key="1">
    <source>
        <dbReference type="EMBL" id="PAA73953.1"/>
    </source>
</evidence>
<sequence length="207" mass="23329">PIKAAEPRGPEGCRSQKISALYRTSINRPKLLLKFLLFLTLRQRKHYRMRAELIGLCLLLAVSAAFACAPADCLSDEVDDDCLSYCAELGEEAGLANDKRASFVRLGKRASFVRLGKKKRASFVRLGKKKRASFVRLGKRASFVRLGKRASFVRLGKKKRASFVRLGKRASFVRLGKRPSYEPEDESYLDDEQLNDAKKRASFVRLG</sequence>
<reference evidence="1 2" key="1">
    <citation type="submission" date="2017-06" db="EMBL/GenBank/DDBJ databases">
        <title>A platform for efficient transgenesis in Macrostomum lignano, a flatworm model organism for stem cell research.</title>
        <authorList>
            <person name="Berezikov E."/>
        </authorList>
    </citation>
    <scope>NUCLEOTIDE SEQUENCE [LARGE SCALE GENOMIC DNA]</scope>
    <source>
        <strain evidence="1">DV1</strain>
        <tissue evidence="1">Whole organism</tissue>
    </source>
</reference>
<gene>
    <name evidence="1" type="ORF">BOX15_Mlig028341g2</name>
</gene>
<keyword evidence="2" id="KW-1185">Reference proteome</keyword>
<comment type="caution">
    <text evidence="1">The sequence shown here is derived from an EMBL/GenBank/DDBJ whole genome shotgun (WGS) entry which is preliminary data.</text>
</comment>